<dbReference type="SUPFAM" id="SSF52113">
    <property type="entry name" value="BRCT domain"/>
    <property type="match status" value="1"/>
</dbReference>
<dbReference type="GO" id="GO:0030687">
    <property type="term" value="C:preribosome, large subunit precursor"/>
    <property type="evidence" value="ECO:0007669"/>
    <property type="project" value="UniProtKB-UniRule"/>
</dbReference>
<dbReference type="AlphaFoldDB" id="A0A9P5CB67"/>
<feature type="compositionally biased region" description="Polar residues" evidence="5">
    <location>
        <begin position="1063"/>
        <end position="1075"/>
    </location>
</feature>
<evidence type="ECO:0000313" key="8">
    <source>
        <dbReference type="Proteomes" id="UP000801864"/>
    </source>
</evidence>
<feature type="region of interest" description="Disordered" evidence="5">
    <location>
        <begin position="714"/>
        <end position="781"/>
    </location>
</feature>
<sequence>MARIKKKGQAGAAKNFVTRNQAIRKLQLSLPDFRKLCIWKGIYPREPRSKKKVSKSSTASTTFYYTKDIQYLLHEPLVQKFRDHKVLEKKISRALGRGDVSDAARLEGNASRPDKTGKPTYTLDHVVRERYPTFVDALRDLDDCLSMLFLFANLPSTSMVPAKMIARCERLCLEFQHYLIVSKSLTKSFLSIKGIYYQANIQGEEVLWLVPYKFNQRIVGDVDFRIMGTFVEFYMTLLGFVNFRLYTSIGLKYPPKFDAVKDEDAAELGAFTLEGKTLVGNEEQSKLEDVAHKPDPKVQAAVNKVLKNMTNGAANDDASMADTQEADEDAAGAIDKFEPAAPGGDILPQPSYTGTNPNNLFSNFTIYLSRETPRQPLEFILKSFGCKRVGWDAVLGGGAFTTDELDPSITHQIVDRPPIQASMNEEGDGEDNQTAQKLAANRRVPGRIYIQPQWVWDSVNDGELKEPHVYAPGASLPPHLSPFKALAKKAREEAEDLDRAKGMLSKKKRKLFEQMQYTNNKKSAEDAKLRSKRRKLEKEKANGKASPEWDLDSDEIASVTSQDLHDNRPNRWTGTQRTWQRLTAEERRLWQSMEAVEGQDLAIHLYNAYALKRRGRDSQTAQDVTVTLENGEQGIWAPPRVWTAWPLNESRVPQQKHIRREDDDGYGRFTFRKAERRMPSSELHEELGATILRLAGERFHRSKAREQRKTVLASIEADVAPMNQGESQREGQDTPGVSDPSSEDEKMMLDDEGGKDEAAQPKRRKEEIPGTKEPVMSSNDDLSYEIIRPSVRHILSQLDSTLQILHNARIATTNYASDSSATSDSESDANSGRKRGRGRPRSTHLTGTETSPHPDGAITPKASKRGRPRKVHIPHEGETHEEMLIRIARQSHRRLPTVAQDRDAAFEEWLRQGDERLAREEALLREEEELGIEPQDSVQERRLRRLGLRDWSDVVGAAALAGFSPQVIARTAKRCANLFGQGMVMRRLDEAPASRAPAFHTMEYRPEKIKLGSDDDSDSDSQAGAATAASSRNTLSRQASLARLSSRGRSSSPFRGRSSPHSASSAFGTPRNGTPRNRSQSKSRSRSRSSAGFHLCPVPTCERSATGFTRRQNLRRHMQLVHPGRGDEDEEWDSEDEMLGAVHVDGFLKPINPARGWRESVAASSLVIRKRGRERRTGEDDDDDGDYHRGS</sequence>
<comment type="caution">
    <text evidence="7">The sequence shown here is derived from an EMBL/GenBank/DDBJ whole genome shotgun (WGS) entry which is preliminary data.</text>
</comment>
<dbReference type="GO" id="GO:0003723">
    <property type="term" value="F:RNA binding"/>
    <property type="evidence" value="ECO:0007669"/>
    <property type="project" value="TreeGrafter"/>
</dbReference>
<feature type="compositionally biased region" description="Basic residues" evidence="5">
    <location>
        <begin position="862"/>
        <end position="872"/>
    </location>
</feature>
<dbReference type="GO" id="GO:0070545">
    <property type="term" value="C:PeBoW complex"/>
    <property type="evidence" value="ECO:0007669"/>
    <property type="project" value="TreeGrafter"/>
</dbReference>
<feature type="region of interest" description="Disordered" evidence="5">
    <location>
        <begin position="514"/>
        <end position="549"/>
    </location>
</feature>
<evidence type="ECO:0000313" key="7">
    <source>
        <dbReference type="EMBL" id="KAF3063430.1"/>
    </source>
</evidence>
<dbReference type="PANTHER" id="PTHR12221">
    <property type="entry name" value="PESCADILLO - RELATED"/>
    <property type="match status" value="1"/>
</dbReference>
<protein>
    <recommendedName>
        <fullName evidence="4">Pescadillo homolog</fullName>
    </recommendedName>
    <alternativeName>
        <fullName evidence="4">Nucleolar protein 7 homolog</fullName>
    </alternativeName>
</protein>
<feature type="region of interest" description="Disordered" evidence="5">
    <location>
        <begin position="1009"/>
        <end position="1100"/>
    </location>
</feature>
<dbReference type="InterPro" id="IPR001357">
    <property type="entry name" value="BRCT_dom"/>
</dbReference>
<feature type="region of interest" description="Disordered" evidence="5">
    <location>
        <begin position="815"/>
        <end position="881"/>
    </location>
</feature>
<evidence type="ECO:0000256" key="3">
    <source>
        <dbReference type="ARBA" id="ARBA00023242"/>
    </source>
</evidence>
<keyword evidence="3 4" id="KW-0539">Nucleus</keyword>
<dbReference type="EMBL" id="QLNT01000019">
    <property type="protein sequence ID" value="KAF3063430.1"/>
    <property type="molecule type" value="Genomic_DNA"/>
</dbReference>
<dbReference type="GO" id="GO:0043021">
    <property type="term" value="F:ribonucleoprotein complex binding"/>
    <property type="evidence" value="ECO:0007669"/>
    <property type="project" value="UniProtKB-UniRule"/>
</dbReference>
<feature type="compositionally biased region" description="Basic and acidic residues" evidence="5">
    <location>
        <begin position="755"/>
        <end position="770"/>
    </location>
</feature>
<evidence type="ECO:0000259" key="6">
    <source>
        <dbReference type="PROSITE" id="PS50172"/>
    </source>
</evidence>
<dbReference type="Pfam" id="PF26176">
    <property type="entry name" value="zf_C2H2_17_2"/>
    <property type="match status" value="1"/>
</dbReference>
<dbReference type="PROSITE" id="PS50172">
    <property type="entry name" value="BRCT"/>
    <property type="match status" value="1"/>
</dbReference>
<dbReference type="GO" id="GO:0005654">
    <property type="term" value="C:nucleoplasm"/>
    <property type="evidence" value="ECO:0007669"/>
    <property type="project" value="UniProtKB-SubCell"/>
</dbReference>
<keyword evidence="1 4" id="KW-0690">Ribosome biogenesis</keyword>
<accession>A0A9P5CB67</accession>
<dbReference type="InterPro" id="IPR010613">
    <property type="entry name" value="PES"/>
</dbReference>
<dbReference type="Gene3D" id="3.40.50.10190">
    <property type="entry name" value="BRCT domain"/>
    <property type="match status" value="1"/>
</dbReference>
<dbReference type="CDD" id="cd17709">
    <property type="entry name" value="BRCT_pescadillo_like"/>
    <property type="match status" value="1"/>
</dbReference>
<comment type="similarity">
    <text evidence="4">Belongs to the pescadillo family.</text>
</comment>
<evidence type="ECO:0000256" key="5">
    <source>
        <dbReference type="SAM" id="MobiDB-lite"/>
    </source>
</evidence>
<dbReference type="InterPro" id="IPR036420">
    <property type="entry name" value="BRCT_dom_sf"/>
</dbReference>
<dbReference type="Pfam" id="PF10680">
    <property type="entry name" value="RRN9"/>
    <property type="match status" value="1"/>
</dbReference>
<evidence type="ECO:0000256" key="2">
    <source>
        <dbReference type="ARBA" id="ARBA00022552"/>
    </source>
</evidence>
<dbReference type="GO" id="GO:0000466">
    <property type="term" value="P:maturation of 5.8S rRNA from tricistronic rRNA transcript (SSU-rRNA, 5.8S rRNA, LSU-rRNA)"/>
    <property type="evidence" value="ECO:0007669"/>
    <property type="project" value="UniProtKB-UniRule"/>
</dbReference>
<feature type="compositionally biased region" description="Low complexity" evidence="5">
    <location>
        <begin position="815"/>
        <end position="830"/>
    </location>
</feature>
<keyword evidence="8" id="KW-1185">Reference proteome</keyword>
<feature type="region of interest" description="Disordered" evidence="5">
    <location>
        <begin position="1167"/>
        <end position="1191"/>
    </location>
</feature>
<comment type="subunit">
    <text evidence="4">Component of the NOP7 complex, composed of ERB1, NOP7 and YTM1. Within the NOP7 complex ERB1 appears to interact directly with NOP7 and YTM1. The NOP7 complex also associates with the 66S pre-ribosome.</text>
</comment>
<gene>
    <name evidence="4" type="primary">NOP7</name>
    <name evidence="7" type="ORF">CFAM422_009988</name>
</gene>
<comment type="subcellular location">
    <subcellularLocation>
        <location evidence="4">Nucleus</location>
        <location evidence="4">Nucleolus</location>
    </subcellularLocation>
    <subcellularLocation>
        <location evidence="4">Nucleus</location>
        <location evidence="4">Nucleoplasm</location>
    </subcellularLocation>
</comment>
<dbReference type="HAMAP" id="MF_03028">
    <property type="entry name" value="Pescadillo"/>
    <property type="match status" value="1"/>
</dbReference>
<dbReference type="Gene3D" id="3.30.160.60">
    <property type="entry name" value="Classic Zinc Finger"/>
    <property type="match status" value="1"/>
</dbReference>
<name>A0A9P5CB67_9HYPO</name>
<feature type="compositionally biased region" description="Low complexity" evidence="5">
    <location>
        <begin position="1020"/>
        <end position="1062"/>
    </location>
</feature>
<dbReference type="InterPro" id="IPR059095">
    <property type="entry name" value="Znf_C2H2_17_2nd"/>
</dbReference>
<dbReference type="Pfam" id="PF00533">
    <property type="entry name" value="BRCT"/>
    <property type="match status" value="1"/>
</dbReference>
<evidence type="ECO:0000256" key="4">
    <source>
        <dbReference type="HAMAP-Rule" id="MF_03028"/>
    </source>
</evidence>
<dbReference type="PANTHER" id="PTHR12221:SF6">
    <property type="entry name" value="PESCADILLO HOMOLOG"/>
    <property type="match status" value="1"/>
</dbReference>
<reference evidence="7 8" key="1">
    <citation type="submission" date="2018-06" db="EMBL/GenBank/DDBJ databases">
        <title>Genome analysis of cellulolytic fungus Trichoderma lentiforme CFAM-422.</title>
        <authorList>
            <person name="Steindorff A.S."/>
            <person name="Formighieri E.F."/>
            <person name="Midorikawa G.E.O."/>
            <person name="Tamietti M.S."/>
            <person name="Ramos E.Z."/>
            <person name="Silva A.S."/>
            <person name="Bon E.P.S."/>
            <person name="Mendes T.D."/>
            <person name="Damaso M.C.T."/>
            <person name="Favaro L.C.L."/>
        </authorList>
    </citation>
    <scope>NUCLEOTIDE SEQUENCE [LARGE SCALE GENOMIC DNA]</scope>
    <source>
        <strain evidence="7 8">CFAM-422</strain>
    </source>
</reference>
<comment type="function">
    <text evidence="4">Component of the NOP7 complex, which is required for maturation of the 25S and 5.8S ribosomal RNAs and formation of the 60S ribosome.</text>
</comment>
<evidence type="ECO:0000256" key="1">
    <source>
        <dbReference type="ARBA" id="ARBA00022517"/>
    </source>
</evidence>
<dbReference type="Proteomes" id="UP000801864">
    <property type="component" value="Unassembled WGS sequence"/>
</dbReference>
<dbReference type="Pfam" id="PF06732">
    <property type="entry name" value="Pescadillo_N"/>
    <property type="match status" value="1"/>
</dbReference>
<proteinExistence type="inferred from homology"/>
<organism evidence="7 8">
    <name type="scientific">Trichoderma lentiforme</name>
    <dbReference type="NCBI Taxonomy" id="1567552"/>
    <lineage>
        <taxon>Eukaryota</taxon>
        <taxon>Fungi</taxon>
        <taxon>Dikarya</taxon>
        <taxon>Ascomycota</taxon>
        <taxon>Pezizomycotina</taxon>
        <taxon>Sordariomycetes</taxon>
        <taxon>Hypocreomycetidae</taxon>
        <taxon>Hypocreales</taxon>
        <taxon>Hypocreaceae</taxon>
        <taxon>Trichoderma</taxon>
    </lineage>
</organism>
<dbReference type="GO" id="GO:0000463">
    <property type="term" value="P:maturation of LSU-rRNA from tricistronic rRNA transcript (SSU-rRNA, 5.8S rRNA, LSU-rRNA)"/>
    <property type="evidence" value="ECO:0007669"/>
    <property type="project" value="UniProtKB-UniRule"/>
</dbReference>
<dbReference type="InterPro" id="IPR019622">
    <property type="entry name" value="Rrn9_dom"/>
</dbReference>
<feature type="domain" description="BRCT" evidence="6">
    <location>
        <begin position="356"/>
        <end position="472"/>
    </location>
</feature>
<feature type="compositionally biased region" description="Basic residues" evidence="5">
    <location>
        <begin position="832"/>
        <end position="842"/>
    </location>
</feature>
<keyword evidence="2 4" id="KW-0698">rRNA processing</keyword>